<keyword evidence="2" id="KW-0503">Monooxygenase</keyword>
<dbReference type="Proteomes" id="UP000281915">
    <property type="component" value="Unassembled WGS sequence"/>
</dbReference>
<keyword evidence="1" id="KW-0560">Oxidoreductase</keyword>
<dbReference type="SUPFAM" id="SSF51679">
    <property type="entry name" value="Bacterial luciferase-like"/>
    <property type="match status" value="1"/>
</dbReference>
<dbReference type="EMBL" id="RHHT01000030">
    <property type="protein sequence ID" value="RNB77554.1"/>
    <property type="molecule type" value="Genomic_DNA"/>
</dbReference>
<reference evidence="4 5" key="1">
    <citation type="submission" date="2018-10" db="EMBL/GenBank/DDBJ databases">
        <title>Phylogenomics of Brevibacillus.</title>
        <authorList>
            <person name="Dunlap C."/>
        </authorList>
    </citation>
    <scope>NUCLEOTIDE SEQUENCE [LARGE SCALE GENOMIC DNA]</scope>
    <source>
        <strain evidence="4 5">JCM 15085</strain>
    </source>
</reference>
<evidence type="ECO:0000259" key="3">
    <source>
        <dbReference type="Pfam" id="PF00296"/>
    </source>
</evidence>
<dbReference type="InterPro" id="IPR050766">
    <property type="entry name" value="Bact_Lucif_Oxidored"/>
</dbReference>
<name>A0A3M8CPG9_9BACL</name>
<evidence type="ECO:0000256" key="2">
    <source>
        <dbReference type="ARBA" id="ARBA00023033"/>
    </source>
</evidence>
<dbReference type="InterPro" id="IPR036661">
    <property type="entry name" value="Luciferase-like_sf"/>
</dbReference>
<dbReference type="GO" id="GO:0005829">
    <property type="term" value="C:cytosol"/>
    <property type="evidence" value="ECO:0007669"/>
    <property type="project" value="TreeGrafter"/>
</dbReference>
<dbReference type="Pfam" id="PF00296">
    <property type="entry name" value="Bac_luciferase"/>
    <property type="match status" value="1"/>
</dbReference>
<dbReference type="PANTHER" id="PTHR30137:SF8">
    <property type="entry name" value="BLR5498 PROTEIN"/>
    <property type="match status" value="1"/>
</dbReference>
<protein>
    <submittedName>
        <fullName evidence="4">LLM class flavin-dependent oxidoreductase</fullName>
    </submittedName>
</protein>
<dbReference type="Gene3D" id="3.20.20.30">
    <property type="entry name" value="Luciferase-like domain"/>
    <property type="match status" value="1"/>
</dbReference>
<accession>A0A3M8CPG9</accession>
<sequence length="367" mass="41789">MKQKNTNIYGRHAKGSRMMKFGLYSEMQLSNGKTEKQVYDEVIKQIIHADQAGFDVYSLIDHHHFSKFSVSANPLAVYAAVAHQTRHIRFRTALHILPQVNPLRMAGEIAVADILTDGRIEVGVGRGHAWVFPDEGIVPIEEAKPRFEEALAILEQGLSEGRVNFQGEFFTAKDVDIVPKPLQKKMPYYTGGTSNRTYEQAGMKGWGIFVPPLLPLENLKEQLNIYRDACHKYGNEPQVVWLHAVYMDDDAAQIRKESEKHFKNFLAGNSAPTVKLPNKDRMINAGFNFYAKGILEKLADMTYEQITEGDVVWIGTPEEICEKIERVKREVEGLTEIDFLTNYGGMDHWKVIKQQELISKHIIPNFK</sequence>
<organism evidence="4 5">
    <name type="scientific">Brevibacillus panacihumi</name>
    <dbReference type="NCBI Taxonomy" id="497735"/>
    <lineage>
        <taxon>Bacteria</taxon>
        <taxon>Bacillati</taxon>
        <taxon>Bacillota</taxon>
        <taxon>Bacilli</taxon>
        <taxon>Bacillales</taxon>
        <taxon>Paenibacillaceae</taxon>
        <taxon>Brevibacillus</taxon>
    </lineage>
</organism>
<evidence type="ECO:0000256" key="1">
    <source>
        <dbReference type="ARBA" id="ARBA00023002"/>
    </source>
</evidence>
<evidence type="ECO:0000313" key="5">
    <source>
        <dbReference type="Proteomes" id="UP000281915"/>
    </source>
</evidence>
<dbReference type="PANTHER" id="PTHR30137">
    <property type="entry name" value="LUCIFERASE-LIKE MONOOXYGENASE"/>
    <property type="match status" value="1"/>
</dbReference>
<proteinExistence type="predicted"/>
<dbReference type="AlphaFoldDB" id="A0A3M8CPG9"/>
<comment type="caution">
    <text evidence="4">The sequence shown here is derived from an EMBL/GenBank/DDBJ whole genome shotgun (WGS) entry which is preliminary data.</text>
</comment>
<dbReference type="InterPro" id="IPR011251">
    <property type="entry name" value="Luciferase-like_dom"/>
</dbReference>
<feature type="domain" description="Luciferase-like" evidence="3">
    <location>
        <begin position="19"/>
        <end position="328"/>
    </location>
</feature>
<evidence type="ECO:0000313" key="4">
    <source>
        <dbReference type="EMBL" id="RNB77554.1"/>
    </source>
</evidence>
<dbReference type="GO" id="GO:0016705">
    <property type="term" value="F:oxidoreductase activity, acting on paired donors, with incorporation or reduction of molecular oxygen"/>
    <property type="evidence" value="ECO:0007669"/>
    <property type="project" value="InterPro"/>
</dbReference>
<gene>
    <name evidence="4" type="ORF">EDM58_14935</name>
</gene>
<dbReference type="GO" id="GO:0004497">
    <property type="term" value="F:monooxygenase activity"/>
    <property type="evidence" value="ECO:0007669"/>
    <property type="project" value="UniProtKB-KW"/>
</dbReference>